<dbReference type="InterPro" id="IPR006059">
    <property type="entry name" value="SBP"/>
</dbReference>
<dbReference type="Gene3D" id="3.40.190.10">
    <property type="entry name" value="Periplasmic binding protein-like II"/>
    <property type="match status" value="1"/>
</dbReference>
<dbReference type="RefSeq" id="WP_071855214.1">
    <property type="nucleotide sequence ID" value="NZ_JXLB01000008.1"/>
</dbReference>
<dbReference type="STRING" id="150033.RV14_GL002219"/>
<comment type="similarity">
    <text evidence="2">Belongs to the bacterial solute-binding protein 1 family.</text>
</comment>
<name>A0A1L8WNP5_9ENTE</name>
<reference evidence="6 7" key="1">
    <citation type="submission" date="2014-12" db="EMBL/GenBank/DDBJ databases">
        <title>Draft genome sequences of 29 type strains of Enterococci.</title>
        <authorList>
            <person name="Zhong Z."/>
            <person name="Sun Z."/>
            <person name="Liu W."/>
            <person name="Zhang W."/>
            <person name="Zhang H."/>
        </authorList>
    </citation>
    <scope>NUCLEOTIDE SEQUENCE [LARGE SCALE GENOMIC DNA]</scope>
    <source>
        <strain evidence="6 7">DSM 15687</strain>
    </source>
</reference>
<keyword evidence="4 5" id="KW-0732">Signal</keyword>
<dbReference type="PROSITE" id="PS51257">
    <property type="entry name" value="PROKAR_LIPOPROTEIN"/>
    <property type="match status" value="1"/>
</dbReference>
<evidence type="ECO:0000256" key="5">
    <source>
        <dbReference type="SAM" id="SignalP"/>
    </source>
</evidence>
<feature type="signal peptide" evidence="5">
    <location>
        <begin position="1"/>
        <end position="23"/>
    </location>
</feature>
<evidence type="ECO:0000256" key="1">
    <source>
        <dbReference type="ARBA" id="ARBA00004196"/>
    </source>
</evidence>
<gene>
    <name evidence="6" type="ORF">RV14_GL002219</name>
</gene>
<dbReference type="OrthoDB" id="9768630at2"/>
<comment type="subcellular location">
    <subcellularLocation>
        <location evidence="1">Cell envelope</location>
    </subcellularLocation>
</comment>
<sequence>MKVRRWLNLALGLIVLVSLVACGNSPSKAKETAASAKELATKKRVKKATIEAYVPKGKNTDYLQKAMELYNQKYHTKLKLTPVDVAPAIPMVQKVTPKLVANEKMPDLIFLQDSNAGSLFDKFEDRFYSAEDFGFVKKYGKNFYSAKMNMLENIASSKKIYGFPNDWGNAAMFYNEAAFKEADVDMIHIKTWDELIEAGKKLKEKTGKKLLFMRDTGELDLVKYLTDQQGISLFDKGGNLNLLDPAVEKSYKIIQKLQKEDLVSYGNSKDYSIIGQDCGIMLAGGWLASYQAVDHPADEGKWRIRAIPVVDSVNNFAPMSGGSSYYVPKNSDHALAALQFITFALTDKDALDVYMELSGLPANMAAYTSIIAQKEFSYYGKQKILLTLNEISQNSIEGYVFPYSADLDNYIEAASYDIKNKGVPIKEALKKQAEDFSSKYGVKVNK</sequence>
<dbReference type="PANTHER" id="PTHR43649:SF31">
    <property type="entry name" value="SN-GLYCEROL-3-PHOSPHATE-BINDING PERIPLASMIC PROTEIN UGPB"/>
    <property type="match status" value="1"/>
</dbReference>
<proteinExistence type="inferred from homology"/>
<dbReference type="PANTHER" id="PTHR43649">
    <property type="entry name" value="ARABINOSE-BINDING PROTEIN-RELATED"/>
    <property type="match status" value="1"/>
</dbReference>
<accession>A0A1L8WNP5</accession>
<keyword evidence="3" id="KW-0813">Transport</keyword>
<dbReference type="AlphaFoldDB" id="A0A1L8WNP5"/>
<feature type="chain" id="PRO_5038522948" description="Extracellular solute-binding protein" evidence="5">
    <location>
        <begin position="24"/>
        <end position="446"/>
    </location>
</feature>
<dbReference type="GO" id="GO:0030313">
    <property type="term" value="C:cell envelope"/>
    <property type="evidence" value="ECO:0007669"/>
    <property type="project" value="UniProtKB-SubCell"/>
</dbReference>
<evidence type="ECO:0008006" key="8">
    <source>
        <dbReference type="Google" id="ProtNLM"/>
    </source>
</evidence>
<dbReference type="SUPFAM" id="SSF53850">
    <property type="entry name" value="Periplasmic binding protein-like II"/>
    <property type="match status" value="1"/>
</dbReference>
<organism evidence="6 7">
    <name type="scientific">Enterococcus ratti</name>
    <dbReference type="NCBI Taxonomy" id="150033"/>
    <lineage>
        <taxon>Bacteria</taxon>
        <taxon>Bacillati</taxon>
        <taxon>Bacillota</taxon>
        <taxon>Bacilli</taxon>
        <taxon>Lactobacillales</taxon>
        <taxon>Enterococcaceae</taxon>
        <taxon>Enterococcus</taxon>
    </lineage>
</organism>
<protein>
    <recommendedName>
        <fullName evidence="8">Extracellular solute-binding protein</fullName>
    </recommendedName>
</protein>
<keyword evidence="7" id="KW-1185">Reference proteome</keyword>
<evidence type="ECO:0000256" key="4">
    <source>
        <dbReference type="ARBA" id="ARBA00022729"/>
    </source>
</evidence>
<evidence type="ECO:0000256" key="3">
    <source>
        <dbReference type="ARBA" id="ARBA00022448"/>
    </source>
</evidence>
<evidence type="ECO:0000313" key="7">
    <source>
        <dbReference type="Proteomes" id="UP000182152"/>
    </source>
</evidence>
<dbReference type="Proteomes" id="UP000182152">
    <property type="component" value="Unassembled WGS sequence"/>
</dbReference>
<dbReference type="InterPro" id="IPR050490">
    <property type="entry name" value="Bact_solute-bd_prot1"/>
</dbReference>
<evidence type="ECO:0000313" key="6">
    <source>
        <dbReference type="EMBL" id="OJG82644.1"/>
    </source>
</evidence>
<dbReference type="Pfam" id="PF01547">
    <property type="entry name" value="SBP_bac_1"/>
    <property type="match status" value="1"/>
</dbReference>
<dbReference type="EMBL" id="JXLB01000008">
    <property type="protein sequence ID" value="OJG82644.1"/>
    <property type="molecule type" value="Genomic_DNA"/>
</dbReference>
<comment type="caution">
    <text evidence="6">The sequence shown here is derived from an EMBL/GenBank/DDBJ whole genome shotgun (WGS) entry which is preliminary data.</text>
</comment>
<evidence type="ECO:0000256" key="2">
    <source>
        <dbReference type="ARBA" id="ARBA00008520"/>
    </source>
</evidence>